<keyword evidence="9" id="KW-0809">Transit peptide</keyword>
<keyword evidence="10" id="KW-0007">Acetylation</keyword>
<evidence type="ECO:0000256" key="15">
    <source>
        <dbReference type="ARBA" id="ARBA00060211"/>
    </source>
</evidence>
<evidence type="ECO:0000256" key="8">
    <source>
        <dbReference type="ARBA" id="ARBA00022917"/>
    </source>
</evidence>
<dbReference type="GeneID" id="116300316"/>
<gene>
    <name evidence="20" type="primary">LOC116300316</name>
</gene>
<dbReference type="CDD" id="cd00496">
    <property type="entry name" value="PheRS_alpha_core"/>
    <property type="match status" value="1"/>
</dbReference>
<evidence type="ECO:0000259" key="17">
    <source>
        <dbReference type="PROSITE" id="PS50862"/>
    </source>
</evidence>
<dbReference type="GO" id="GO:0005759">
    <property type="term" value="C:mitochondrial matrix"/>
    <property type="evidence" value="ECO:0007669"/>
    <property type="project" value="UniProtKB-SubCell"/>
</dbReference>
<feature type="domain" description="Aminoacyl-transfer RNA synthetases class-II family profile" evidence="17">
    <location>
        <begin position="87"/>
        <end position="322"/>
    </location>
</feature>
<dbReference type="FunFam" id="3.30.930.10:FF:000041">
    <property type="entry name" value="Phenylalanyl-tRNA synthetase 2, mitochondrial"/>
    <property type="match status" value="1"/>
</dbReference>
<dbReference type="GO" id="GO:0005524">
    <property type="term" value="F:ATP binding"/>
    <property type="evidence" value="ECO:0007669"/>
    <property type="project" value="UniProtKB-KW"/>
</dbReference>
<dbReference type="KEGG" id="aten:116300316"/>
<dbReference type="RefSeq" id="XP_031565023.1">
    <property type="nucleotide sequence ID" value="XM_031709163.1"/>
</dbReference>
<evidence type="ECO:0000256" key="13">
    <source>
        <dbReference type="ARBA" id="ARBA00031194"/>
    </source>
</evidence>
<dbReference type="Pfam" id="PF03147">
    <property type="entry name" value="FDX-ACB"/>
    <property type="match status" value="1"/>
</dbReference>
<evidence type="ECO:0000256" key="9">
    <source>
        <dbReference type="ARBA" id="ARBA00022946"/>
    </source>
</evidence>
<dbReference type="PROSITE" id="PS50862">
    <property type="entry name" value="AA_TRNA_LIGASE_II"/>
    <property type="match status" value="1"/>
</dbReference>
<dbReference type="Gene3D" id="3.30.930.10">
    <property type="entry name" value="Bira Bifunctional Protein, Domain 2"/>
    <property type="match status" value="1"/>
</dbReference>
<keyword evidence="19" id="KW-1185">Reference proteome</keyword>
<reference evidence="20" key="1">
    <citation type="submission" date="2025-08" db="UniProtKB">
        <authorList>
            <consortium name="RefSeq"/>
        </authorList>
    </citation>
    <scope>IDENTIFICATION</scope>
</reference>
<dbReference type="InterPro" id="IPR006195">
    <property type="entry name" value="aa-tRNA-synth_II"/>
</dbReference>
<dbReference type="PANTHER" id="PTHR11538:SF41">
    <property type="entry name" value="PHENYLALANINE--TRNA LIGASE, MITOCHONDRIAL"/>
    <property type="match status" value="1"/>
</dbReference>
<evidence type="ECO:0000313" key="19">
    <source>
        <dbReference type="Proteomes" id="UP000515163"/>
    </source>
</evidence>
<dbReference type="SMART" id="SM00896">
    <property type="entry name" value="FDX-ACB"/>
    <property type="match status" value="1"/>
</dbReference>
<dbReference type="InterPro" id="IPR036690">
    <property type="entry name" value="Fdx_antiC-bd_sf"/>
</dbReference>
<proteinExistence type="inferred from homology"/>
<evidence type="ECO:0000259" key="18">
    <source>
        <dbReference type="PROSITE" id="PS51447"/>
    </source>
</evidence>
<dbReference type="Gene3D" id="3.30.70.380">
    <property type="entry name" value="Ferrodoxin-fold anticodon-binding domain"/>
    <property type="match status" value="1"/>
</dbReference>
<dbReference type="InterPro" id="IPR005121">
    <property type="entry name" value="Fdx_antiC-bd"/>
</dbReference>
<comment type="catalytic activity">
    <reaction evidence="14">
        <text>tRNA(Phe) + L-phenylalanine + ATP = L-phenylalanyl-tRNA(Phe) + AMP + diphosphate + H(+)</text>
        <dbReference type="Rhea" id="RHEA:19413"/>
        <dbReference type="Rhea" id="RHEA-COMP:9668"/>
        <dbReference type="Rhea" id="RHEA-COMP:9699"/>
        <dbReference type="ChEBI" id="CHEBI:15378"/>
        <dbReference type="ChEBI" id="CHEBI:30616"/>
        <dbReference type="ChEBI" id="CHEBI:33019"/>
        <dbReference type="ChEBI" id="CHEBI:58095"/>
        <dbReference type="ChEBI" id="CHEBI:78442"/>
        <dbReference type="ChEBI" id="CHEBI:78531"/>
        <dbReference type="ChEBI" id="CHEBI:456215"/>
        <dbReference type="EC" id="6.1.1.20"/>
    </reaction>
</comment>
<dbReference type="OrthoDB" id="4457at2759"/>
<dbReference type="SUPFAM" id="SSF54991">
    <property type="entry name" value="Anticodon-binding domain of PheRS"/>
    <property type="match status" value="1"/>
</dbReference>
<keyword evidence="11" id="KW-0496">Mitochondrion</keyword>
<dbReference type="AlphaFoldDB" id="A0A6P8IA96"/>
<evidence type="ECO:0000256" key="3">
    <source>
        <dbReference type="ARBA" id="ARBA00011245"/>
    </source>
</evidence>
<protein>
    <recommendedName>
        <fullName evidence="16">Phenylalanine--tRNA ligase, mitochondrial</fullName>
        <ecNumber evidence="4">6.1.1.20</ecNumber>
    </recommendedName>
    <alternativeName>
        <fullName evidence="13">Phenylalanyl-tRNA synthetase</fullName>
    </alternativeName>
</protein>
<keyword evidence="5" id="KW-0436">Ligase</keyword>
<dbReference type="NCBIfam" id="TIGR00469">
    <property type="entry name" value="pheS_mito"/>
    <property type="match status" value="1"/>
</dbReference>
<dbReference type="InterPro" id="IPR002319">
    <property type="entry name" value="Phenylalanyl-tRNA_Synthase"/>
</dbReference>
<dbReference type="PROSITE" id="PS51447">
    <property type="entry name" value="FDX_ACB"/>
    <property type="match status" value="1"/>
</dbReference>
<keyword evidence="7" id="KW-0067">ATP-binding</keyword>
<dbReference type="Pfam" id="PF01409">
    <property type="entry name" value="tRNA-synt_2d"/>
    <property type="match status" value="2"/>
</dbReference>
<evidence type="ECO:0000256" key="5">
    <source>
        <dbReference type="ARBA" id="ARBA00022598"/>
    </source>
</evidence>
<dbReference type="Proteomes" id="UP000515163">
    <property type="component" value="Unplaced"/>
</dbReference>
<comment type="function">
    <text evidence="15">Is responsible for the charging of tRNA(Phe) with phenylalanine in mitochondrial translation. To a lesser extent, also catalyzes direct attachment of m-Tyr (an oxidized version of Phe) to tRNA(Phe), thereby opening the way for delivery of the misacylated tRNA to the ribosome and incorporation of ROS-damaged amino acid into proteins.</text>
</comment>
<accession>A0A6P8IA96</accession>
<name>A0A6P8IA96_ACTTE</name>
<dbReference type="FunCoup" id="A0A6P8IA96">
    <property type="interactions" value="1916"/>
</dbReference>
<evidence type="ECO:0000256" key="16">
    <source>
        <dbReference type="ARBA" id="ARBA00073229"/>
    </source>
</evidence>
<keyword evidence="12" id="KW-0030">Aminoacyl-tRNA synthetase</keyword>
<dbReference type="FunFam" id="3.30.70.380:FF:000002">
    <property type="entry name" value="phenylalanine--tRNA ligase, mitochondrial"/>
    <property type="match status" value="1"/>
</dbReference>
<dbReference type="EC" id="6.1.1.20" evidence="4"/>
<sequence length="431" mass="50192">MLPAVKKSAFKILTNRVYILTRRFAITSTSFQGNEELLISSKRYESDSNTNVTPSILSKTDRRLHHVKNHPLKILKDKIHEFVYSAYLRHRNGPLFTMVDNIPPVVTVDQNFDSLLVPKNHISRSKNDNYYINSEYMLRAHTSAHQVDLIRTGLDAFLVTGDVYRRDEIDRNHYPVFHQMEGVRLFTKFDLSGDSKNPITLFEKNGKRTEHNQAVHTLESVKLVEFNLKQTLTGIVENLCGENLELRWVDTYFPFTHPSWELEINFNNEWLEVLGCGVMEQEILNNAGASEQIGWAFGIGLERLAMRLFNIPDIRLFWSEDPRFLDQFQDGSINEFKPFSKYPPTYKDVAFWISDGFSQNDLCEVVRNAAGDIVEKVEQIDAFIHPKTKEESQCYRITYRSMDKTFEADEINAVQDLVREELQKKLQLRLR</sequence>
<evidence type="ECO:0000256" key="4">
    <source>
        <dbReference type="ARBA" id="ARBA00012814"/>
    </source>
</evidence>
<evidence type="ECO:0000256" key="14">
    <source>
        <dbReference type="ARBA" id="ARBA00049255"/>
    </source>
</evidence>
<comment type="subcellular location">
    <subcellularLocation>
        <location evidence="1">Mitochondrion matrix</location>
    </subcellularLocation>
</comment>
<evidence type="ECO:0000256" key="6">
    <source>
        <dbReference type="ARBA" id="ARBA00022741"/>
    </source>
</evidence>
<evidence type="ECO:0000256" key="2">
    <source>
        <dbReference type="ARBA" id="ARBA00008226"/>
    </source>
</evidence>
<dbReference type="GO" id="GO:0000049">
    <property type="term" value="F:tRNA binding"/>
    <property type="evidence" value="ECO:0007669"/>
    <property type="project" value="InterPro"/>
</dbReference>
<comment type="similarity">
    <text evidence="2">Belongs to the class-II aminoacyl-tRNA synthetase family.</text>
</comment>
<keyword evidence="6" id="KW-0547">Nucleotide-binding</keyword>
<dbReference type="InterPro" id="IPR045864">
    <property type="entry name" value="aa-tRNA-synth_II/BPL/LPL"/>
</dbReference>
<dbReference type="PANTHER" id="PTHR11538">
    <property type="entry name" value="PHENYLALANYL-TRNA SYNTHETASE"/>
    <property type="match status" value="1"/>
</dbReference>
<evidence type="ECO:0000256" key="1">
    <source>
        <dbReference type="ARBA" id="ARBA00004305"/>
    </source>
</evidence>
<feature type="non-terminal residue" evidence="20">
    <location>
        <position position="431"/>
    </location>
</feature>
<evidence type="ECO:0000256" key="12">
    <source>
        <dbReference type="ARBA" id="ARBA00023146"/>
    </source>
</evidence>
<keyword evidence="8" id="KW-0648">Protein biosynthesis</keyword>
<evidence type="ECO:0000256" key="10">
    <source>
        <dbReference type="ARBA" id="ARBA00022990"/>
    </source>
</evidence>
<comment type="subunit">
    <text evidence="3">Monomer.</text>
</comment>
<dbReference type="InterPro" id="IPR004530">
    <property type="entry name" value="Phe-tRNA-synth_IIc_mito"/>
</dbReference>
<dbReference type="GO" id="GO:0004826">
    <property type="term" value="F:phenylalanine-tRNA ligase activity"/>
    <property type="evidence" value="ECO:0007669"/>
    <property type="project" value="UniProtKB-EC"/>
</dbReference>
<evidence type="ECO:0000256" key="7">
    <source>
        <dbReference type="ARBA" id="ARBA00022840"/>
    </source>
</evidence>
<evidence type="ECO:0000313" key="20">
    <source>
        <dbReference type="RefSeq" id="XP_031565023.1"/>
    </source>
</evidence>
<dbReference type="GO" id="GO:0006432">
    <property type="term" value="P:phenylalanyl-tRNA aminoacylation"/>
    <property type="evidence" value="ECO:0007669"/>
    <property type="project" value="InterPro"/>
</dbReference>
<feature type="domain" description="FDX-ACB" evidence="18">
    <location>
        <begin position="340"/>
        <end position="431"/>
    </location>
</feature>
<dbReference type="SUPFAM" id="SSF55681">
    <property type="entry name" value="Class II aaRS and biotin synthetases"/>
    <property type="match status" value="1"/>
</dbReference>
<organism evidence="19 20">
    <name type="scientific">Actinia tenebrosa</name>
    <name type="common">Australian red waratah sea anemone</name>
    <dbReference type="NCBI Taxonomy" id="6105"/>
    <lineage>
        <taxon>Eukaryota</taxon>
        <taxon>Metazoa</taxon>
        <taxon>Cnidaria</taxon>
        <taxon>Anthozoa</taxon>
        <taxon>Hexacorallia</taxon>
        <taxon>Actiniaria</taxon>
        <taxon>Actiniidae</taxon>
        <taxon>Actinia</taxon>
    </lineage>
</organism>
<dbReference type="InParanoid" id="A0A6P8IA96"/>
<evidence type="ECO:0000256" key="11">
    <source>
        <dbReference type="ARBA" id="ARBA00023128"/>
    </source>
</evidence>